<gene>
    <name evidence="22" type="ORF">BSTOLATCC_MIC50079</name>
</gene>
<dbReference type="Pfam" id="PF00069">
    <property type="entry name" value="Pkinase"/>
    <property type="match status" value="1"/>
</dbReference>
<keyword evidence="11" id="KW-0418">Kinase</keyword>
<feature type="domain" description="Cyclic nucleotide-binding" evidence="20">
    <location>
        <begin position="101"/>
        <end position="217"/>
    </location>
</feature>
<feature type="domain" description="AGC-kinase C-terminal" evidence="21">
    <location>
        <begin position="839"/>
        <end position="909"/>
    </location>
</feature>
<feature type="domain" description="Protein kinase" evidence="19">
    <location>
        <begin position="583"/>
        <end position="838"/>
    </location>
</feature>
<dbReference type="PANTHER" id="PTHR24353">
    <property type="entry name" value="CYCLIC NUCLEOTIDE-DEPENDENT PROTEIN KINASE"/>
    <property type="match status" value="1"/>
</dbReference>
<evidence type="ECO:0000256" key="9">
    <source>
        <dbReference type="ARBA" id="ARBA00022723"/>
    </source>
</evidence>
<keyword evidence="15" id="KW-0472">Membrane</keyword>
<dbReference type="SMART" id="SM00100">
    <property type="entry name" value="cNMP"/>
    <property type="match status" value="3"/>
</dbReference>
<evidence type="ECO:0000313" key="23">
    <source>
        <dbReference type="Proteomes" id="UP001162131"/>
    </source>
</evidence>
<evidence type="ECO:0000256" key="18">
    <source>
        <dbReference type="ARBA" id="ARBA00047462"/>
    </source>
</evidence>
<evidence type="ECO:0000256" key="5">
    <source>
        <dbReference type="ARBA" id="ARBA00022490"/>
    </source>
</evidence>
<dbReference type="GO" id="GO:0046872">
    <property type="term" value="F:metal ion binding"/>
    <property type="evidence" value="ECO:0007669"/>
    <property type="project" value="UniProtKB-KW"/>
</dbReference>
<evidence type="ECO:0000256" key="2">
    <source>
        <dbReference type="ARBA" id="ARBA00004308"/>
    </source>
</evidence>
<dbReference type="PROSITE" id="PS50011">
    <property type="entry name" value="PROTEIN_KINASE_DOM"/>
    <property type="match status" value="1"/>
</dbReference>
<evidence type="ECO:0000256" key="11">
    <source>
        <dbReference type="ARBA" id="ARBA00022777"/>
    </source>
</evidence>
<evidence type="ECO:0000313" key="22">
    <source>
        <dbReference type="EMBL" id="CAG9329963.1"/>
    </source>
</evidence>
<sequence length="909" mass="104349">MGNCASNCRAKKNTRSLSMQISSPNLLFADNTISETPKSGMSRRSSVVGMSRRSSVVMRKLTSINKKNSDEADVPSAIVIDRPPNLKEMETIRKALKNHYLFSSLSEESLKVFIPQMKYYTISKPGETIFYQGEIGNNFFVVTSGKLEVIINGKHKRIISKGCCVGEIALMLNSTRTATVKTIERTSMWGIDREQFKAAMLSIYNEKYNENKKFLESIQIFKYLEPEQKEALLNESVPLMYADGEKIICEGDEGILFYIITGGKVMCSKGCVNIRLMGKGEFFGDQALLYDTKRTAMVVADGVAKLLAITRDKLVRIFGDKLQSIAYRNSQKFAIEKNPVLRNLKKNQIEKLIDIGEIKIYDEGNVVIGSEIDKGSKMWILLDGKLVSEQNKEDEIPYQTVIGAEDIMNPRDEKYSTVWKAGVKVIVAEFSIRDIENVLGSSLIDALEKNQVATVLRKVQLFRDLSHEKLRHLSSLLKIEEFEGNECIFHQGDPGDKFYVIKRGQVQVLKNNIVMRTLNQFEYFGERAIVLNEKRGATIVTVGKTICWTLNQTDFLELVNKALHKQLMRHIDLRNDFITLDDLSIVSYICQDLYYNFYLVVHKKRKILYVLKTISRKQINNYRLHDNLIMERKIMMILDHAFMINLVKTMKDQARIYFLLEYIQGQDFYSVLKRLKKLSNSTTKFYACCFLMMLEYLHENKIIYRDLNPDNIIIDEKGYPKLVDFGSSTILYGRTYTIIGSPHYMAPEVILGKGYNQYCDYWSLGVMIFQIAFGNLPFGEESNDPTEIYEIVLKDPIIFPSSTPPHFEKIKNFIEKLLNKSTPAARGNIDVLKSHHWVSSTDWDALLRKSILPPYIPPHENWTEEINNALRSKEDILNGLLSHESMERALTTGDIFGKSMISKDWDYDF</sequence>
<organism evidence="22 23">
    <name type="scientific">Blepharisma stoltei</name>
    <dbReference type="NCBI Taxonomy" id="1481888"/>
    <lineage>
        <taxon>Eukaryota</taxon>
        <taxon>Sar</taxon>
        <taxon>Alveolata</taxon>
        <taxon>Ciliophora</taxon>
        <taxon>Postciliodesmatophora</taxon>
        <taxon>Heterotrichea</taxon>
        <taxon>Heterotrichida</taxon>
        <taxon>Blepharismidae</taxon>
        <taxon>Blepharisma</taxon>
    </lineage>
</organism>
<comment type="caution">
    <text evidence="22">The sequence shown here is derived from an EMBL/GenBank/DDBJ whole genome shotgun (WGS) entry which is preliminary data.</text>
</comment>
<evidence type="ECO:0000256" key="17">
    <source>
        <dbReference type="ARBA" id="ARBA00047298"/>
    </source>
</evidence>
<dbReference type="InterPro" id="IPR018488">
    <property type="entry name" value="cNMP-bd_CS"/>
</dbReference>
<proteinExistence type="inferred from homology"/>
<dbReference type="Gene3D" id="2.60.120.10">
    <property type="entry name" value="Jelly Rolls"/>
    <property type="match status" value="4"/>
</dbReference>
<dbReference type="GO" id="GO:0005524">
    <property type="term" value="F:ATP binding"/>
    <property type="evidence" value="ECO:0007669"/>
    <property type="project" value="UniProtKB-KW"/>
</dbReference>
<keyword evidence="14" id="KW-0142">cGMP-binding</keyword>
<comment type="catalytic activity">
    <reaction evidence="17">
        <text>L-threonyl-[protein] + ATP = O-phospho-L-threonyl-[protein] + ADP + H(+)</text>
        <dbReference type="Rhea" id="RHEA:46608"/>
        <dbReference type="Rhea" id="RHEA-COMP:11060"/>
        <dbReference type="Rhea" id="RHEA-COMP:11605"/>
        <dbReference type="ChEBI" id="CHEBI:15378"/>
        <dbReference type="ChEBI" id="CHEBI:30013"/>
        <dbReference type="ChEBI" id="CHEBI:30616"/>
        <dbReference type="ChEBI" id="CHEBI:61977"/>
        <dbReference type="ChEBI" id="CHEBI:456216"/>
        <dbReference type="EC" id="2.7.11.12"/>
    </reaction>
</comment>
<dbReference type="CDD" id="cd00038">
    <property type="entry name" value="CAP_ED"/>
    <property type="match status" value="3"/>
</dbReference>
<dbReference type="PROSITE" id="PS00889">
    <property type="entry name" value="CNMP_BINDING_2"/>
    <property type="match status" value="1"/>
</dbReference>
<dbReference type="PANTHER" id="PTHR24353:SF37">
    <property type="entry name" value="CAMP-DEPENDENT PROTEIN KINASE CATALYTIC SUBUNIT PRKX"/>
    <property type="match status" value="1"/>
</dbReference>
<dbReference type="PROSITE" id="PS00888">
    <property type="entry name" value="CNMP_BINDING_1"/>
    <property type="match status" value="1"/>
</dbReference>
<keyword evidence="7" id="KW-0140">cGMP</keyword>
<dbReference type="GO" id="GO:0030553">
    <property type="term" value="F:cGMP binding"/>
    <property type="evidence" value="ECO:0007669"/>
    <property type="project" value="UniProtKB-KW"/>
</dbReference>
<evidence type="ECO:0000259" key="19">
    <source>
        <dbReference type="PROSITE" id="PS50011"/>
    </source>
</evidence>
<dbReference type="Pfam" id="PF00027">
    <property type="entry name" value="cNMP_binding"/>
    <property type="match status" value="3"/>
</dbReference>
<evidence type="ECO:0000256" key="14">
    <source>
        <dbReference type="ARBA" id="ARBA00022992"/>
    </source>
</evidence>
<dbReference type="Gene3D" id="3.30.200.20">
    <property type="entry name" value="Phosphorylase Kinase, domain 1"/>
    <property type="match status" value="1"/>
</dbReference>
<dbReference type="InterPro" id="IPR000595">
    <property type="entry name" value="cNMP-bd_dom"/>
</dbReference>
<dbReference type="PRINTS" id="PR00103">
    <property type="entry name" value="CAMPKINASE"/>
</dbReference>
<dbReference type="Gene3D" id="1.10.510.10">
    <property type="entry name" value="Transferase(Phosphotransferase) domain 1"/>
    <property type="match status" value="1"/>
</dbReference>
<feature type="domain" description="Cyclic nucleotide-binding" evidence="20">
    <location>
        <begin position="340"/>
        <end position="386"/>
    </location>
</feature>
<evidence type="ECO:0000259" key="21">
    <source>
        <dbReference type="PROSITE" id="PS51285"/>
    </source>
</evidence>
<dbReference type="FunFam" id="2.60.120.10:FF:000068">
    <property type="entry name" value="cGMP-dependent protein kinase"/>
    <property type="match status" value="1"/>
</dbReference>
<dbReference type="EC" id="2.7.11.12" evidence="4"/>
<dbReference type="GO" id="GO:0005952">
    <property type="term" value="C:cAMP-dependent protein kinase complex"/>
    <property type="evidence" value="ECO:0007669"/>
    <property type="project" value="TreeGrafter"/>
</dbReference>
<comment type="subcellular location">
    <subcellularLocation>
        <location evidence="2">Endomembrane system</location>
    </subcellularLocation>
</comment>
<keyword evidence="9" id="KW-0479">Metal-binding</keyword>
<dbReference type="PROSITE" id="PS50042">
    <property type="entry name" value="CNMP_BINDING_3"/>
    <property type="match status" value="4"/>
</dbReference>
<comment type="catalytic activity">
    <reaction evidence="18">
        <text>L-seryl-[protein] + ATP = O-phospho-L-seryl-[protein] + ADP + H(+)</text>
        <dbReference type="Rhea" id="RHEA:17989"/>
        <dbReference type="Rhea" id="RHEA-COMP:9863"/>
        <dbReference type="Rhea" id="RHEA-COMP:11604"/>
        <dbReference type="ChEBI" id="CHEBI:15378"/>
        <dbReference type="ChEBI" id="CHEBI:29999"/>
        <dbReference type="ChEBI" id="CHEBI:30616"/>
        <dbReference type="ChEBI" id="CHEBI:83421"/>
        <dbReference type="ChEBI" id="CHEBI:456216"/>
        <dbReference type="EC" id="2.7.11.12"/>
    </reaction>
</comment>
<protein>
    <recommendedName>
        <fullName evidence="16">cGMP-dependent protein kinase</fullName>
        <ecNumber evidence="4">2.7.11.12</ecNumber>
    </recommendedName>
</protein>
<evidence type="ECO:0000256" key="6">
    <source>
        <dbReference type="ARBA" id="ARBA00022527"/>
    </source>
</evidence>
<evidence type="ECO:0000256" key="12">
    <source>
        <dbReference type="ARBA" id="ARBA00022840"/>
    </source>
</evidence>
<keyword evidence="6" id="KW-0723">Serine/threonine-protein kinase</keyword>
<evidence type="ECO:0000256" key="7">
    <source>
        <dbReference type="ARBA" id="ARBA00022535"/>
    </source>
</evidence>
<evidence type="ECO:0000256" key="16">
    <source>
        <dbReference type="ARBA" id="ARBA00024113"/>
    </source>
</evidence>
<feature type="domain" description="Cyclic nucleotide-binding" evidence="20">
    <location>
        <begin position="220"/>
        <end position="319"/>
    </location>
</feature>
<dbReference type="GO" id="GO:0012505">
    <property type="term" value="C:endomembrane system"/>
    <property type="evidence" value="ECO:0007669"/>
    <property type="project" value="UniProtKB-SubCell"/>
</dbReference>
<dbReference type="GO" id="GO:0004691">
    <property type="term" value="F:cAMP-dependent protein kinase activity"/>
    <property type="evidence" value="ECO:0007669"/>
    <property type="project" value="TreeGrafter"/>
</dbReference>
<keyword evidence="12" id="KW-0067">ATP-binding</keyword>
<feature type="domain" description="Cyclic nucleotide-binding" evidence="20">
    <location>
        <begin position="461"/>
        <end position="559"/>
    </location>
</feature>
<evidence type="ECO:0000259" key="20">
    <source>
        <dbReference type="PROSITE" id="PS50042"/>
    </source>
</evidence>
<keyword evidence="13" id="KW-0460">Magnesium</keyword>
<dbReference type="InterPro" id="IPR000961">
    <property type="entry name" value="AGC-kinase_C"/>
</dbReference>
<accession>A0AAU9JZD7</accession>
<dbReference type="InterPro" id="IPR000719">
    <property type="entry name" value="Prot_kinase_dom"/>
</dbReference>
<evidence type="ECO:0000256" key="10">
    <source>
        <dbReference type="ARBA" id="ARBA00022741"/>
    </source>
</evidence>
<dbReference type="PROSITE" id="PS51285">
    <property type="entry name" value="AGC_KINASE_CTER"/>
    <property type="match status" value="1"/>
</dbReference>
<evidence type="ECO:0000256" key="8">
    <source>
        <dbReference type="ARBA" id="ARBA00022679"/>
    </source>
</evidence>
<dbReference type="GO" id="GO:0004692">
    <property type="term" value="F:cGMP-dependent protein kinase activity"/>
    <property type="evidence" value="ECO:0007669"/>
    <property type="project" value="UniProtKB-EC"/>
</dbReference>
<dbReference type="SUPFAM" id="SSF56112">
    <property type="entry name" value="Protein kinase-like (PK-like)"/>
    <property type="match status" value="1"/>
</dbReference>
<keyword evidence="10" id="KW-0547">Nucleotide-binding</keyword>
<dbReference type="SUPFAM" id="SSF51206">
    <property type="entry name" value="cAMP-binding domain-like"/>
    <property type="match status" value="4"/>
</dbReference>
<evidence type="ECO:0000256" key="4">
    <source>
        <dbReference type="ARBA" id="ARBA00012428"/>
    </source>
</evidence>
<dbReference type="EMBL" id="CAJZBQ010000050">
    <property type="protein sequence ID" value="CAG9329963.1"/>
    <property type="molecule type" value="Genomic_DNA"/>
</dbReference>
<evidence type="ECO:0000256" key="13">
    <source>
        <dbReference type="ARBA" id="ARBA00022842"/>
    </source>
</evidence>
<keyword evidence="8" id="KW-0808">Transferase</keyword>
<comment type="similarity">
    <text evidence="3">Belongs to the protein kinase superfamily. AGC Ser/Thr protein kinase family. cGMP subfamily.</text>
</comment>
<evidence type="ECO:0000256" key="15">
    <source>
        <dbReference type="ARBA" id="ARBA00023136"/>
    </source>
</evidence>
<dbReference type="InterPro" id="IPR018490">
    <property type="entry name" value="cNMP-bd_dom_sf"/>
</dbReference>
<dbReference type="InterPro" id="IPR014710">
    <property type="entry name" value="RmlC-like_jellyroll"/>
</dbReference>
<reference evidence="22" key="1">
    <citation type="submission" date="2021-09" db="EMBL/GenBank/DDBJ databases">
        <authorList>
            <consortium name="AG Swart"/>
            <person name="Singh M."/>
            <person name="Singh A."/>
            <person name="Seah K."/>
            <person name="Emmerich C."/>
        </authorList>
    </citation>
    <scope>NUCLEOTIDE SEQUENCE</scope>
    <source>
        <strain evidence="22">ATCC30299</strain>
    </source>
</reference>
<dbReference type="InterPro" id="IPR011009">
    <property type="entry name" value="Kinase-like_dom_sf"/>
</dbReference>
<evidence type="ECO:0000256" key="1">
    <source>
        <dbReference type="ARBA" id="ARBA00001946"/>
    </source>
</evidence>
<keyword evidence="23" id="KW-1185">Reference proteome</keyword>
<dbReference type="AlphaFoldDB" id="A0AAU9JZD7"/>
<comment type="cofactor">
    <cofactor evidence="1">
        <name>Mg(2+)</name>
        <dbReference type="ChEBI" id="CHEBI:18420"/>
    </cofactor>
</comment>
<evidence type="ECO:0000256" key="3">
    <source>
        <dbReference type="ARBA" id="ARBA00006352"/>
    </source>
</evidence>
<dbReference type="Proteomes" id="UP001162131">
    <property type="component" value="Unassembled WGS sequence"/>
</dbReference>
<name>A0AAU9JZD7_9CILI</name>
<keyword evidence="5" id="KW-0963">Cytoplasm</keyword>